<organism evidence="1 2">
    <name type="scientific">Mycobacterium kyorinense</name>
    <dbReference type="NCBI Taxonomy" id="487514"/>
    <lineage>
        <taxon>Bacteria</taxon>
        <taxon>Bacillati</taxon>
        <taxon>Actinomycetota</taxon>
        <taxon>Actinomycetes</taxon>
        <taxon>Mycobacteriales</taxon>
        <taxon>Mycobacteriaceae</taxon>
        <taxon>Mycobacterium</taxon>
    </lineage>
</organism>
<accession>A0A1X1Y3V8</accession>
<name>A0A1X1Y3V8_9MYCO</name>
<reference evidence="1 2" key="1">
    <citation type="submission" date="2016-01" db="EMBL/GenBank/DDBJ databases">
        <title>The new phylogeny of the genus Mycobacterium.</title>
        <authorList>
            <person name="Tarcisio F."/>
            <person name="Conor M."/>
            <person name="Antonella G."/>
            <person name="Elisabetta G."/>
            <person name="Giulia F.S."/>
            <person name="Sara T."/>
            <person name="Anna F."/>
            <person name="Clotilde B."/>
            <person name="Roberto B."/>
            <person name="Veronica D.S."/>
            <person name="Fabio R."/>
            <person name="Monica P."/>
            <person name="Olivier J."/>
            <person name="Enrico T."/>
            <person name="Nicola S."/>
        </authorList>
    </citation>
    <scope>NUCLEOTIDE SEQUENCE [LARGE SCALE GENOMIC DNA]</scope>
    <source>
        <strain evidence="1 2">DSM 45166</strain>
    </source>
</reference>
<dbReference type="EMBL" id="LQPE01000079">
    <property type="protein sequence ID" value="ORW05813.1"/>
    <property type="molecule type" value="Genomic_DNA"/>
</dbReference>
<dbReference type="AlphaFoldDB" id="A0A1X1Y3V8"/>
<dbReference type="Proteomes" id="UP000193487">
    <property type="component" value="Unassembled WGS sequence"/>
</dbReference>
<comment type="caution">
    <text evidence="1">The sequence shown here is derived from an EMBL/GenBank/DDBJ whole genome shotgun (WGS) entry which is preliminary data.</text>
</comment>
<gene>
    <name evidence="1" type="ORF">AWC14_01880</name>
</gene>
<keyword evidence="2" id="KW-1185">Reference proteome</keyword>
<sequence length="137" mass="14406">MVVLAVIAAGIAWGSLVQADRMRATSVVAAVAGFVSPLLVTPAPAHADGSQQSLSNAVRQFYTQVQIRCTPNMVPSFQSITTDGHGHGRIIDANPSLGGPFNYLWGPNGSPGTPSAQYHVVPADDGNGIWYIDLQFC</sequence>
<evidence type="ECO:0000313" key="2">
    <source>
        <dbReference type="Proteomes" id="UP000193487"/>
    </source>
</evidence>
<protein>
    <submittedName>
        <fullName evidence="1">Uncharacterized protein</fullName>
    </submittedName>
</protein>
<evidence type="ECO:0000313" key="1">
    <source>
        <dbReference type="EMBL" id="ORW05813.1"/>
    </source>
</evidence>
<proteinExistence type="predicted"/>